<keyword evidence="4" id="KW-0808">Transferase</keyword>
<comment type="catalytic activity">
    <reaction evidence="1">
        <text>ATP + protein L-histidine = ADP + protein N-phospho-L-histidine.</text>
        <dbReference type="EC" id="2.7.13.3"/>
    </reaction>
</comment>
<dbReference type="GO" id="GO:0000155">
    <property type="term" value="F:phosphorelay sensor kinase activity"/>
    <property type="evidence" value="ECO:0007669"/>
    <property type="project" value="InterPro"/>
</dbReference>
<sequence>MERRNICFPRPGTKTILEKGSQGFRDELRRLYATDENDALEKLIELKQHLRTLPSDDFWSAATEGLSNLLGAEITFVMKRMLVDDHDSAVEMPPLGETGSCLMAAALHYCTLDGSKHTVKETKFHAYGCPCAYMRHDKVFLIPEALNEFITDNPNEMPFPAEAYIAVPLFIEGKCVAHFGAMWSKPGAAKRTLSWAFIEMMMHSMEDMMVQRLQEGSNFVRPPPPSEKPAVIPHDAVTKAQSLRPYAGSLSHELRTPMQGVVGMLDVMYATVREAVNSQSDPHLRQVFANLQENIEVVQDSSRRAVEAADNVVHAYDMDMSVPDAPADLPTDDMAETVSPFELRSEDRRPEILVAGSNLPLARPNKRRRDDNRQTNNASPPKVARLEEAASMWERGAEPSREMKQGVHEAEEVQAQAQPNVAPAYQAVQEIVYPNRVVAPGLRHAHIREVLQYVINEGLKVGGRPDSAMAQETDFGEIIEVRTRGSDGTASRKIIEWNVDPNLPETVFVDEKDLSKLVSCVFLNAIKFTDQHDGHVGLHARMSSKGKYVSIRVTDNGPGIPAAFLPRLFKAFSQQNGSLTRSSEGLGLGLMVAKGIARKLGGDLMCIRADTGRQNHGSEFEIRIPLNPGEIVSRPVSPFGSPLPRRANLANVVANSDVPVNPLLPPPRTSSPWRTFDALQQVVSEDTHGCSSMVNSSPSSTPSPKTYPTLLPTPQLLSQSSRSSTSPPFTPHQAAAAAAKRRPRIRKSVSNPEIDINLATKYPLTFLVAEDNKINRKLLVSMLSKFGYRTIFEAHDGAEAVRQMSLPRSHKDKIDVVLMDLWMPLMDGYEATERILDMHHKNQGGINGAAAHGPTVLAVTADVTDGALERAARVGMKGFMTKPYKLMDLQRLITEYCTRSQA</sequence>
<evidence type="ECO:0000256" key="1">
    <source>
        <dbReference type="ARBA" id="ARBA00000085"/>
    </source>
</evidence>
<keyword evidence="3 6" id="KW-0597">Phosphoprotein</keyword>
<dbReference type="AlphaFoldDB" id="A0AB34KTF9"/>
<organism evidence="10 11">
    <name type="scientific">Cladosporium halotolerans</name>
    <dbReference type="NCBI Taxonomy" id="1052096"/>
    <lineage>
        <taxon>Eukaryota</taxon>
        <taxon>Fungi</taxon>
        <taxon>Dikarya</taxon>
        <taxon>Ascomycota</taxon>
        <taxon>Pezizomycotina</taxon>
        <taxon>Dothideomycetes</taxon>
        <taxon>Dothideomycetidae</taxon>
        <taxon>Cladosporiales</taxon>
        <taxon>Cladosporiaceae</taxon>
        <taxon>Cladosporium</taxon>
    </lineage>
</organism>
<dbReference type="GeneID" id="96004507"/>
<dbReference type="InterPro" id="IPR004358">
    <property type="entry name" value="Sig_transdc_His_kin-like_C"/>
</dbReference>
<dbReference type="PROSITE" id="PS50110">
    <property type="entry name" value="RESPONSE_REGULATORY"/>
    <property type="match status" value="1"/>
</dbReference>
<evidence type="ECO:0000259" key="8">
    <source>
        <dbReference type="PROSITE" id="PS50109"/>
    </source>
</evidence>
<dbReference type="SMART" id="SM00387">
    <property type="entry name" value="HATPase_c"/>
    <property type="match status" value="1"/>
</dbReference>
<dbReference type="InterPro" id="IPR036097">
    <property type="entry name" value="HisK_dim/P_sf"/>
</dbReference>
<dbReference type="PANTHER" id="PTHR43047">
    <property type="entry name" value="TWO-COMPONENT HISTIDINE PROTEIN KINASE"/>
    <property type="match status" value="1"/>
</dbReference>
<dbReference type="EC" id="2.7.13.3" evidence="2"/>
<proteinExistence type="predicted"/>
<feature type="modified residue" description="4-aspartylphosphate" evidence="6">
    <location>
        <position position="820"/>
    </location>
</feature>
<dbReference type="InterPro" id="IPR003661">
    <property type="entry name" value="HisK_dim/P_dom"/>
</dbReference>
<dbReference type="Pfam" id="PF02518">
    <property type="entry name" value="HATPase_c"/>
    <property type="match status" value="1"/>
</dbReference>
<gene>
    <name evidence="10" type="ORF">WHR41_03063</name>
</gene>
<dbReference type="CDD" id="cd17546">
    <property type="entry name" value="REC_hyHK_CKI1_RcsC-like"/>
    <property type="match status" value="1"/>
</dbReference>
<dbReference type="InterPro" id="IPR011006">
    <property type="entry name" value="CheY-like_superfamily"/>
</dbReference>
<evidence type="ECO:0000256" key="2">
    <source>
        <dbReference type="ARBA" id="ARBA00012438"/>
    </source>
</evidence>
<dbReference type="Gene3D" id="3.40.50.2300">
    <property type="match status" value="1"/>
</dbReference>
<dbReference type="PROSITE" id="PS50109">
    <property type="entry name" value="HIS_KIN"/>
    <property type="match status" value="1"/>
</dbReference>
<feature type="domain" description="Response regulatory" evidence="9">
    <location>
        <begin position="765"/>
        <end position="897"/>
    </location>
</feature>
<dbReference type="InterPro" id="IPR005467">
    <property type="entry name" value="His_kinase_dom"/>
</dbReference>
<dbReference type="PRINTS" id="PR00344">
    <property type="entry name" value="BCTRLSENSOR"/>
</dbReference>
<keyword evidence="5" id="KW-0418">Kinase</keyword>
<dbReference type="SMART" id="SM00448">
    <property type="entry name" value="REC"/>
    <property type="match status" value="1"/>
</dbReference>
<dbReference type="InterPro" id="IPR001789">
    <property type="entry name" value="Sig_transdc_resp-reg_receiver"/>
</dbReference>
<feature type="region of interest" description="Disordered" evidence="7">
    <location>
        <begin position="352"/>
        <end position="385"/>
    </location>
</feature>
<dbReference type="InterPro" id="IPR036890">
    <property type="entry name" value="HATPase_C_sf"/>
</dbReference>
<evidence type="ECO:0000256" key="6">
    <source>
        <dbReference type="PROSITE-ProRule" id="PRU00169"/>
    </source>
</evidence>
<comment type="caution">
    <text evidence="10">The sequence shown here is derived from an EMBL/GenBank/DDBJ whole genome shotgun (WGS) entry which is preliminary data.</text>
</comment>
<evidence type="ECO:0000256" key="7">
    <source>
        <dbReference type="SAM" id="MobiDB-lite"/>
    </source>
</evidence>
<evidence type="ECO:0000256" key="3">
    <source>
        <dbReference type="ARBA" id="ARBA00022553"/>
    </source>
</evidence>
<dbReference type="EMBL" id="JAAQHG020000007">
    <property type="protein sequence ID" value="KAL1588368.1"/>
    <property type="molecule type" value="Genomic_DNA"/>
</dbReference>
<evidence type="ECO:0000313" key="11">
    <source>
        <dbReference type="Proteomes" id="UP000803884"/>
    </source>
</evidence>
<dbReference type="SUPFAM" id="SSF47384">
    <property type="entry name" value="Homodimeric domain of signal transducing histidine kinase"/>
    <property type="match status" value="1"/>
</dbReference>
<evidence type="ECO:0000256" key="4">
    <source>
        <dbReference type="ARBA" id="ARBA00022679"/>
    </source>
</evidence>
<keyword evidence="11" id="KW-1185">Reference proteome</keyword>
<dbReference type="GO" id="GO:0009927">
    <property type="term" value="F:histidine phosphotransfer kinase activity"/>
    <property type="evidence" value="ECO:0007669"/>
    <property type="project" value="TreeGrafter"/>
</dbReference>
<dbReference type="PANTHER" id="PTHR43047:SF2">
    <property type="entry name" value="HISTIDINE KINASE M7"/>
    <property type="match status" value="1"/>
</dbReference>
<dbReference type="InterPro" id="IPR003594">
    <property type="entry name" value="HATPase_dom"/>
</dbReference>
<feature type="region of interest" description="Disordered" evidence="7">
    <location>
        <begin position="687"/>
        <end position="746"/>
    </location>
</feature>
<feature type="compositionally biased region" description="Low complexity" evidence="7">
    <location>
        <begin position="691"/>
        <end position="727"/>
    </location>
</feature>
<dbReference type="Gene3D" id="1.10.287.130">
    <property type="match status" value="1"/>
</dbReference>
<dbReference type="RefSeq" id="XP_069231473.1">
    <property type="nucleotide sequence ID" value="XM_069371669.1"/>
</dbReference>
<protein>
    <recommendedName>
        <fullName evidence="2">histidine kinase</fullName>
        <ecNumber evidence="2">2.7.13.3</ecNumber>
    </recommendedName>
</protein>
<dbReference type="SUPFAM" id="SSF52172">
    <property type="entry name" value="CheY-like"/>
    <property type="match status" value="1"/>
</dbReference>
<dbReference type="CDD" id="cd00082">
    <property type="entry name" value="HisKA"/>
    <property type="match status" value="1"/>
</dbReference>
<dbReference type="Pfam" id="PF00072">
    <property type="entry name" value="Response_reg"/>
    <property type="match status" value="1"/>
</dbReference>
<accession>A0AB34KTF9</accession>
<dbReference type="Proteomes" id="UP000803884">
    <property type="component" value="Unassembled WGS sequence"/>
</dbReference>
<evidence type="ECO:0000256" key="5">
    <source>
        <dbReference type="ARBA" id="ARBA00022777"/>
    </source>
</evidence>
<feature type="domain" description="Histidine kinase" evidence="8">
    <location>
        <begin position="507"/>
        <end position="628"/>
    </location>
</feature>
<dbReference type="FunFam" id="1.10.287.130:FF:000100">
    <property type="entry name" value="Sensor histidine kinase/response regulator"/>
    <property type="match status" value="1"/>
</dbReference>
<reference evidence="10 11" key="1">
    <citation type="journal article" date="2020" name="Microbiol. Resour. Announc.">
        <title>Draft Genome Sequence of a Cladosporium Species Isolated from the Mesophotic Ascidian Didemnum maculosum.</title>
        <authorList>
            <person name="Gioti A."/>
            <person name="Siaperas R."/>
            <person name="Nikolaivits E."/>
            <person name="Le Goff G."/>
            <person name="Ouazzani J."/>
            <person name="Kotoulas G."/>
            <person name="Topakas E."/>
        </authorList>
    </citation>
    <scope>NUCLEOTIDE SEQUENCE [LARGE SCALE GENOMIC DNA]</scope>
    <source>
        <strain evidence="10 11">TM138-S3</strain>
    </source>
</reference>
<dbReference type="Gene3D" id="3.30.565.10">
    <property type="entry name" value="Histidine kinase-like ATPase, C-terminal domain"/>
    <property type="match status" value="1"/>
</dbReference>
<name>A0AB34KTF9_9PEZI</name>
<evidence type="ECO:0000259" key="9">
    <source>
        <dbReference type="PROSITE" id="PS50110"/>
    </source>
</evidence>
<evidence type="ECO:0000313" key="10">
    <source>
        <dbReference type="EMBL" id="KAL1588368.1"/>
    </source>
</evidence>
<dbReference type="GO" id="GO:0005886">
    <property type="term" value="C:plasma membrane"/>
    <property type="evidence" value="ECO:0007669"/>
    <property type="project" value="TreeGrafter"/>
</dbReference>
<dbReference type="SUPFAM" id="SSF55874">
    <property type="entry name" value="ATPase domain of HSP90 chaperone/DNA topoisomerase II/histidine kinase"/>
    <property type="match status" value="1"/>
</dbReference>